<dbReference type="KEGG" id="aji:C0Z10_00480"/>
<dbReference type="InterPro" id="IPR021678">
    <property type="entry name" value="DUF3263"/>
</dbReference>
<evidence type="ECO:0000313" key="2">
    <source>
        <dbReference type="EMBL" id="AZZ38481.1"/>
    </source>
</evidence>
<proteinExistence type="predicted"/>
<accession>A0A3Q9UC51</accession>
<dbReference type="Proteomes" id="UP000285875">
    <property type="component" value="Chromosome"/>
</dbReference>
<gene>
    <name evidence="2" type="ORF">C0Z10_00480</name>
</gene>
<feature type="region of interest" description="Disordered" evidence="1">
    <location>
        <begin position="27"/>
        <end position="53"/>
    </location>
</feature>
<dbReference type="AlphaFoldDB" id="A0A3Q9UC51"/>
<evidence type="ECO:0000313" key="3">
    <source>
        <dbReference type="Proteomes" id="UP000285875"/>
    </source>
</evidence>
<dbReference type="EMBL" id="CP025570">
    <property type="protein sequence ID" value="AZZ38481.1"/>
    <property type="molecule type" value="Genomic_DNA"/>
</dbReference>
<name>A0A3Q9UC51_9ACTN</name>
<protein>
    <submittedName>
        <fullName evidence="2">DUF3263 domain-containing protein</fullName>
    </submittedName>
</protein>
<reference evidence="3" key="1">
    <citation type="submission" date="2017-12" db="EMBL/GenBank/DDBJ databases">
        <title>Whole genome sequencing of Acidipropionibacterium jensenii strains JS279 and JS280.</title>
        <authorList>
            <person name="Deptula P."/>
            <person name="Laine P."/>
            <person name="Smolander O.-P."/>
            <person name="Paulin L."/>
            <person name="Auvinen P."/>
            <person name="Varmanen P."/>
        </authorList>
    </citation>
    <scope>NUCLEOTIDE SEQUENCE [LARGE SCALE GENOMIC DNA]</scope>
    <source>
        <strain evidence="3">JS280</strain>
    </source>
</reference>
<evidence type="ECO:0000256" key="1">
    <source>
        <dbReference type="SAM" id="MobiDB-lite"/>
    </source>
</evidence>
<sequence length="132" mass="15161">MDVLPCVYCARTRPCERAIPSWHAHRLDHVSDDPGSDDIDDLTEDRQDAHSGLPAEDIALLDLEDDWQHGRLRGDKGTVIHDRLEISSPRYHQRLNVLLDDPRAALHAPALVNRLRRVRQERRTARSADQLH</sequence>
<feature type="compositionally biased region" description="Acidic residues" evidence="1">
    <location>
        <begin position="34"/>
        <end position="43"/>
    </location>
</feature>
<dbReference type="Pfam" id="PF11662">
    <property type="entry name" value="DUF3263"/>
    <property type="match status" value="1"/>
</dbReference>
<organism evidence="2 3">
    <name type="scientific">Acidipropionibacterium jensenii</name>
    <dbReference type="NCBI Taxonomy" id="1749"/>
    <lineage>
        <taxon>Bacteria</taxon>
        <taxon>Bacillati</taxon>
        <taxon>Actinomycetota</taxon>
        <taxon>Actinomycetes</taxon>
        <taxon>Propionibacteriales</taxon>
        <taxon>Propionibacteriaceae</taxon>
        <taxon>Acidipropionibacterium</taxon>
    </lineage>
</organism>